<gene>
    <name evidence="9" type="ORF">GCM10010964_23360</name>
</gene>
<evidence type="ECO:0000256" key="1">
    <source>
        <dbReference type="ARBA" id="ARBA00001974"/>
    </source>
</evidence>
<sequence length="536" mass="58351">MRADADAEYDFIIVGAGSAGCVLAHRLTESGRHRVLLIEAGGPDRDPWIHIPAGFYRNIYNPKVAWHFETEPQPHMNGRRLPWPRGKVLGGSSSINGLIYIRGQKEDFDLWRQMGNPGWSYADVLPYFRKAEDNERGADEYHGAGGPLGVSDLRARHELHDAFIEGAVEAGYPRNPDFNGAVQEGVGPLQLTVRGRRRCSAAVAYLRPAMRRPNLRVETLAPARRILAEGRRAVGVEYVQGGAVRRARARREVLLAGGSIASPQLLQVSGIGPGALLQSLGIAVVHDLPGVGENLQDHLGARVIYRCRNANTLNDVYHSRLRQGRAGFEWALLRRGALMMGAAPIGLFVRTRPELASPDVQYQFLAGSAPYSGAPMHDFPGCTLVAIPCRPESRGWLRIRSPDPAVPPAIQPNYLATRADRETIVAGLRVARRVFETRAMRRLVTEEFMPGPAAQSDEDLLEHARNTGGTTFHPTSTCMMGSHPLAVVDAALRVHGMAGLRVVDASIMPTVLSGNTNAGVIMIAEKASEMILADAA</sequence>
<feature type="domain" description="Glucose-methanol-choline oxidoreductase N-terminal" evidence="7">
    <location>
        <begin position="86"/>
        <end position="109"/>
    </location>
</feature>
<dbReference type="PROSITE" id="PS00624">
    <property type="entry name" value="GMC_OXRED_2"/>
    <property type="match status" value="1"/>
</dbReference>
<evidence type="ECO:0000256" key="3">
    <source>
        <dbReference type="ARBA" id="ARBA00022630"/>
    </source>
</evidence>
<dbReference type="SUPFAM" id="SSF54373">
    <property type="entry name" value="FAD-linked reductases, C-terminal domain"/>
    <property type="match status" value="1"/>
</dbReference>
<dbReference type="Pfam" id="PF05199">
    <property type="entry name" value="GMC_oxred_C"/>
    <property type="match status" value="1"/>
</dbReference>
<evidence type="ECO:0000259" key="7">
    <source>
        <dbReference type="PROSITE" id="PS00623"/>
    </source>
</evidence>
<proteinExistence type="inferred from homology"/>
<dbReference type="SUPFAM" id="SSF51905">
    <property type="entry name" value="FAD/NAD(P)-binding domain"/>
    <property type="match status" value="1"/>
</dbReference>
<dbReference type="InterPro" id="IPR012132">
    <property type="entry name" value="GMC_OxRdtase"/>
</dbReference>
<feature type="domain" description="Glucose-methanol-choline oxidoreductase N-terminal" evidence="8">
    <location>
        <begin position="258"/>
        <end position="272"/>
    </location>
</feature>
<dbReference type="PIRSF" id="PIRSF000137">
    <property type="entry name" value="Alcohol_oxidase"/>
    <property type="match status" value="1"/>
</dbReference>
<evidence type="ECO:0000313" key="9">
    <source>
        <dbReference type="EMBL" id="GGG34776.1"/>
    </source>
</evidence>
<dbReference type="AlphaFoldDB" id="A0A8J2ZBD4"/>
<comment type="caution">
    <text evidence="9">The sequence shown here is derived from an EMBL/GenBank/DDBJ whole genome shotgun (WGS) entry which is preliminary data.</text>
</comment>
<evidence type="ECO:0000256" key="6">
    <source>
        <dbReference type="RuleBase" id="RU003968"/>
    </source>
</evidence>
<evidence type="ECO:0000259" key="8">
    <source>
        <dbReference type="PROSITE" id="PS00624"/>
    </source>
</evidence>
<dbReference type="GO" id="GO:0050660">
    <property type="term" value="F:flavin adenine dinucleotide binding"/>
    <property type="evidence" value="ECO:0007669"/>
    <property type="project" value="InterPro"/>
</dbReference>
<feature type="binding site" evidence="5">
    <location>
        <position position="88"/>
    </location>
    <ligand>
        <name>FAD</name>
        <dbReference type="ChEBI" id="CHEBI:57692"/>
    </ligand>
</feature>
<name>A0A8J2ZBD4_9PROT</name>
<dbReference type="InterPro" id="IPR000172">
    <property type="entry name" value="GMC_OxRdtase_N"/>
</dbReference>
<dbReference type="Pfam" id="PF00732">
    <property type="entry name" value="GMC_oxred_N"/>
    <property type="match status" value="1"/>
</dbReference>
<dbReference type="GO" id="GO:0016614">
    <property type="term" value="F:oxidoreductase activity, acting on CH-OH group of donors"/>
    <property type="evidence" value="ECO:0007669"/>
    <property type="project" value="InterPro"/>
</dbReference>
<dbReference type="PROSITE" id="PS51257">
    <property type="entry name" value="PROKAR_LIPOPROTEIN"/>
    <property type="match status" value="1"/>
</dbReference>
<dbReference type="PROSITE" id="PS00623">
    <property type="entry name" value="GMC_OXRED_1"/>
    <property type="match status" value="1"/>
</dbReference>
<dbReference type="Gene3D" id="3.50.50.60">
    <property type="entry name" value="FAD/NAD(P)-binding domain"/>
    <property type="match status" value="1"/>
</dbReference>
<dbReference type="Gene3D" id="3.30.560.10">
    <property type="entry name" value="Glucose Oxidase, domain 3"/>
    <property type="match status" value="1"/>
</dbReference>
<dbReference type="InterPro" id="IPR007867">
    <property type="entry name" value="GMC_OxRtase_C"/>
</dbReference>
<comment type="similarity">
    <text evidence="2 6">Belongs to the GMC oxidoreductase family.</text>
</comment>
<dbReference type="EMBL" id="BMKS01000006">
    <property type="protein sequence ID" value="GGG34776.1"/>
    <property type="molecule type" value="Genomic_DNA"/>
</dbReference>
<dbReference type="PANTHER" id="PTHR11552:SF147">
    <property type="entry name" value="CHOLINE DEHYDROGENASE, MITOCHONDRIAL"/>
    <property type="match status" value="1"/>
</dbReference>
<reference evidence="9 10" key="1">
    <citation type="journal article" date="2014" name="Int. J. Syst. Evol. Microbiol.">
        <title>Complete genome sequence of Corynebacterium casei LMG S-19264T (=DSM 44701T), isolated from a smear-ripened cheese.</title>
        <authorList>
            <consortium name="US DOE Joint Genome Institute (JGI-PGF)"/>
            <person name="Walter F."/>
            <person name="Albersmeier A."/>
            <person name="Kalinowski J."/>
            <person name="Ruckert C."/>
        </authorList>
    </citation>
    <scope>NUCLEOTIDE SEQUENCE [LARGE SCALE GENOMIC DNA]</scope>
    <source>
        <strain evidence="9 10">CGMCC 1.16330</strain>
    </source>
</reference>
<dbReference type="Proteomes" id="UP000597507">
    <property type="component" value="Unassembled WGS sequence"/>
</dbReference>
<comment type="cofactor">
    <cofactor evidence="1 5">
        <name>FAD</name>
        <dbReference type="ChEBI" id="CHEBI:57692"/>
    </cofactor>
</comment>
<organism evidence="9 10">
    <name type="scientific">Caldovatus sediminis</name>
    <dbReference type="NCBI Taxonomy" id="2041189"/>
    <lineage>
        <taxon>Bacteria</taxon>
        <taxon>Pseudomonadati</taxon>
        <taxon>Pseudomonadota</taxon>
        <taxon>Alphaproteobacteria</taxon>
        <taxon>Acetobacterales</taxon>
        <taxon>Roseomonadaceae</taxon>
        <taxon>Caldovatus</taxon>
    </lineage>
</organism>
<evidence type="ECO:0000256" key="5">
    <source>
        <dbReference type="PIRSR" id="PIRSR000137-2"/>
    </source>
</evidence>
<dbReference type="PANTHER" id="PTHR11552">
    <property type="entry name" value="GLUCOSE-METHANOL-CHOLINE GMC OXIDOREDUCTASE"/>
    <property type="match status" value="1"/>
</dbReference>
<protein>
    <submittedName>
        <fullName evidence="9">Choline dehydrogenase</fullName>
    </submittedName>
</protein>
<dbReference type="RefSeq" id="WP_188900359.1">
    <property type="nucleotide sequence ID" value="NZ_BMKS01000006.1"/>
</dbReference>
<keyword evidence="10" id="KW-1185">Reference proteome</keyword>
<accession>A0A8J2ZBD4</accession>
<evidence type="ECO:0000313" key="10">
    <source>
        <dbReference type="Proteomes" id="UP000597507"/>
    </source>
</evidence>
<keyword evidence="4 5" id="KW-0274">FAD</keyword>
<dbReference type="InterPro" id="IPR036188">
    <property type="entry name" value="FAD/NAD-bd_sf"/>
</dbReference>
<evidence type="ECO:0000256" key="4">
    <source>
        <dbReference type="ARBA" id="ARBA00022827"/>
    </source>
</evidence>
<keyword evidence="3 6" id="KW-0285">Flavoprotein</keyword>
<dbReference type="NCBIfam" id="NF002550">
    <property type="entry name" value="PRK02106.1"/>
    <property type="match status" value="1"/>
</dbReference>
<evidence type="ECO:0000256" key="2">
    <source>
        <dbReference type="ARBA" id="ARBA00010790"/>
    </source>
</evidence>